<feature type="transmembrane region" description="Helical" evidence="2">
    <location>
        <begin position="6"/>
        <end position="25"/>
    </location>
</feature>
<keyword evidence="2" id="KW-0472">Membrane</keyword>
<feature type="coiled-coil region" evidence="1">
    <location>
        <begin position="160"/>
        <end position="187"/>
    </location>
</feature>
<sequence>MPTGIVAFLLVFLLVAGICYFTLFYPQAKVKRIKKNLVLRVKGADARYSDLPLGDLGLFYEVKDRSRVRVVLPRLTPDGDVQYIYSWHNLKSISIPTLSNTKAQTAGNFGALLGLAHMIDEHIRFVEPEILSLRSQWQEINELLGLVTTSDLYASQQGIYERALVQVENLLDKAEELEQVYIRFIREALISRKLGNYDPGSLPSNSLMIDTKYQKIKEEYQYMKDMATAYAELRDMHRL</sequence>
<reference evidence="3 4" key="1">
    <citation type="journal article" date="2018" name="Sci. Rep.">
        <title>A novel species of the marine cyanobacterium Acaryochloris with a unique pigment content and lifestyle.</title>
        <authorList>
            <person name="Partensky F."/>
            <person name="Six C."/>
            <person name="Ratin M."/>
            <person name="Garczarek L."/>
            <person name="Vaulot D."/>
            <person name="Probert I."/>
            <person name="Calteau A."/>
            <person name="Gourvil P."/>
            <person name="Marie D."/>
            <person name="Grebert T."/>
            <person name="Bouchier C."/>
            <person name="Le Panse S."/>
            <person name="Gachenot M."/>
            <person name="Rodriguez F."/>
            <person name="Garrido J.L."/>
        </authorList>
    </citation>
    <scope>NUCLEOTIDE SEQUENCE [LARGE SCALE GENOMIC DNA]</scope>
    <source>
        <strain evidence="3 4">RCC1774</strain>
    </source>
</reference>
<keyword evidence="2" id="KW-0812">Transmembrane</keyword>
<dbReference type="AlphaFoldDB" id="A0A2W1JZ60"/>
<evidence type="ECO:0000313" key="3">
    <source>
        <dbReference type="EMBL" id="PZD74734.1"/>
    </source>
</evidence>
<keyword evidence="1" id="KW-0175">Coiled coil</keyword>
<accession>A0A2W1JZ60</accession>
<protein>
    <submittedName>
        <fullName evidence="3">Uncharacterized protein</fullName>
    </submittedName>
</protein>
<proteinExistence type="predicted"/>
<name>A0A2W1JZ60_9CYAN</name>
<evidence type="ECO:0000256" key="2">
    <source>
        <dbReference type="SAM" id="Phobius"/>
    </source>
</evidence>
<organism evidence="3 4">
    <name type="scientific">Acaryochloris thomasi RCC1774</name>
    <dbReference type="NCBI Taxonomy" id="1764569"/>
    <lineage>
        <taxon>Bacteria</taxon>
        <taxon>Bacillati</taxon>
        <taxon>Cyanobacteriota</taxon>
        <taxon>Cyanophyceae</taxon>
        <taxon>Acaryochloridales</taxon>
        <taxon>Acaryochloridaceae</taxon>
        <taxon>Acaryochloris</taxon>
        <taxon>Acaryochloris thomasi</taxon>
    </lineage>
</organism>
<dbReference type="EMBL" id="PQWO01000002">
    <property type="protein sequence ID" value="PZD74734.1"/>
    <property type="molecule type" value="Genomic_DNA"/>
</dbReference>
<comment type="caution">
    <text evidence="3">The sequence shown here is derived from an EMBL/GenBank/DDBJ whole genome shotgun (WGS) entry which is preliminary data.</text>
</comment>
<dbReference type="RefSeq" id="WP_110984783.1">
    <property type="nucleotide sequence ID" value="NZ_CAWNWM010000002.1"/>
</dbReference>
<keyword evidence="4" id="KW-1185">Reference proteome</keyword>
<dbReference type="OrthoDB" id="528643at2"/>
<dbReference type="Proteomes" id="UP000248857">
    <property type="component" value="Unassembled WGS sequence"/>
</dbReference>
<evidence type="ECO:0000313" key="4">
    <source>
        <dbReference type="Proteomes" id="UP000248857"/>
    </source>
</evidence>
<gene>
    <name evidence="3" type="ORF">C1752_00808</name>
</gene>
<evidence type="ECO:0000256" key="1">
    <source>
        <dbReference type="SAM" id="Coils"/>
    </source>
</evidence>
<keyword evidence="2" id="KW-1133">Transmembrane helix</keyword>